<organism evidence="1 2">
    <name type="scientific">Runella slithyformis (strain ATCC 29530 / DSM 19594 / LMG 11500 / NCIMB 11436 / LSU 4)</name>
    <dbReference type="NCBI Taxonomy" id="761193"/>
    <lineage>
        <taxon>Bacteria</taxon>
        <taxon>Pseudomonadati</taxon>
        <taxon>Bacteroidota</taxon>
        <taxon>Cytophagia</taxon>
        <taxon>Cytophagales</taxon>
        <taxon>Spirosomataceae</taxon>
        <taxon>Runella</taxon>
    </lineage>
</organism>
<dbReference type="SUPFAM" id="SSF52172">
    <property type="entry name" value="CheY-like"/>
    <property type="match status" value="1"/>
</dbReference>
<gene>
    <name evidence="1" type="ordered locus">Runsl_4485</name>
</gene>
<dbReference type="InterPro" id="IPR011006">
    <property type="entry name" value="CheY-like_superfamily"/>
</dbReference>
<keyword evidence="2" id="KW-1185">Reference proteome</keyword>
<dbReference type="Gene3D" id="3.40.50.2300">
    <property type="match status" value="1"/>
</dbReference>
<reference evidence="2" key="1">
    <citation type="submission" date="2011-06" db="EMBL/GenBank/DDBJ databases">
        <title>The complete genome of chromosome of Runella slithyformis DSM 19594.</title>
        <authorList>
            <consortium name="US DOE Joint Genome Institute (JGI-PGF)"/>
            <person name="Lucas S."/>
            <person name="Han J."/>
            <person name="Lapidus A."/>
            <person name="Bruce D."/>
            <person name="Goodwin L."/>
            <person name="Pitluck S."/>
            <person name="Peters L."/>
            <person name="Kyrpides N."/>
            <person name="Mavromatis K."/>
            <person name="Ivanova N."/>
            <person name="Ovchinnikova G."/>
            <person name="Zhang X."/>
            <person name="Misra M."/>
            <person name="Detter J.C."/>
            <person name="Tapia R."/>
            <person name="Han C."/>
            <person name="Land M."/>
            <person name="Hauser L."/>
            <person name="Markowitz V."/>
            <person name="Cheng J.-F."/>
            <person name="Hugenholtz P."/>
            <person name="Woyke T."/>
            <person name="Wu D."/>
            <person name="Tindall B."/>
            <person name="Faehrich R."/>
            <person name="Brambilla E."/>
            <person name="Klenk H.-P."/>
            <person name="Eisen J.A."/>
        </authorList>
    </citation>
    <scope>NUCLEOTIDE SEQUENCE [LARGE SCALE GENOMIC DNA]</scope>
    <source>
        <strain evidence="2">ATCC 29530 / DSM 19594 / LMG 11500 / NCIMB 11436 / LSU 4</strain>
    </source>
</reference>
<name>A0A7U3ZP58_RUNSL</name>
<dbReference type="AlphaFoldDB" id="A0A7U3ZP58"/>
<accession>A0A7U3ZP58</accession>
<protein>
    <recommendedName>
        <fullName evidence="3">Response regulatory domain-containing protein</fullName>
    </recommendedName>
</protein>
<evidence type="ECO:0000313" key="2">
    <source>
        <dbReference type="Proteomes" id="UP000000493"/>
    </source>
</evidence>
<sequence>MSIFNTKVLLFEDKLDNISQIESMIRASGYEVIRALASPKEDLRMNIMILQSHIIIAHDSLSNTMLSAAQKMKEGISVIMIGTSDESVLLPGSGMGKMAYVKAPFTKDVLKAVIDFIKG</sequence>
<evidence type="ECO:0000313" key="1">
    <source>
        <dbReference type="EMBL" id="AEI50807.1"/>
    </source>
</evidence>
<reference evidence="1 2" key="2">
    <citation type="journal article" date="2012" name="Stand. Genomic Sci.">
        <title>Complete genome sequence of the aquatic bacterium Runella slithyformis type strain (LSU 4(T)).</title>
        <authorList>
            <person name="Copeland A."/>
            <person name="Zhang X."/>
            <person name="Misra M."/>
            <person name="Lapidus A."/>
            <person name="Nolan M."/>
            <person name="Lucas S."/>
            <person name="Deshpande S."/>
            <person name="Cheng J.F."/>
            <person name="Tapia R."/>
            <person name="Goodwin L.A."/>
            <person name="Pitluck S."/>
            <person name="Liolios K."/>
            <person name="Pagani I."/>
            <person name="Ivanova N."/>
            <person name="Mikhailova N."/>
            <person name="Pati A."/>
            <person name="Chen A."/>
            <person name="Palaniappan K."/>
            <person name="Land M."/>
            <person name="Hauser L."/>
            <person name="Pan C."/>
            <person name="Jeffries C.D."/>
            <person name="Detter J.C."/>
            <person name="Brambilla E.M."/>
            <person name="Rohde M."/>
            <person name="Djao O.D."/>
            <person name="Goker M."/>
            <person name="Sikorski J."/>
            <person name="Tindall B.J."/>
            <person name="Woyke T."/>
            <person name="Bristow J."/>
            <person name="Eisen J.A."/>
            <person name="Markowitz V."/>
            <person name="Hugenholtz P."/>
            <person name="Kyrpides N.C."/>
            <person name="Klenk H.P."/>
            <person name="Mavromatis K."/>
        </authorList>
    </citation>
    <scope>NUCLEOTIDE SEQUENCE [LARGE SCALE GENOMIC DNA]</scope>
    <source>
        <strain evidence="2">ATCC 29530 / DSM 19594 / LMG 11500 / NCIMB 11436 / LSU 4</strain>
    </source>
</reference>
<dbReference type="Proteomes" id="UP000000493">
    <property type="component" value="Chromosome"/>
</dbReference>
<evidence type="ECO:0008006" key="3">
    <source>
        <dbReference type="Google" id="ProtNLM"/>
    </source>
</evidence>
<dbReference type="KEGG" id="rsi:Runsl_4485"/>
<dbReference type="EMBL" id="CP002859">
    <property type="protein sequence ID" value="AEI50807.1"/>
    <property type="molecule type" value="Genomic_DNA"/>
</dbReference>
<dbReference type="RefSeq" id="WP_013930099.1">
    <property type="nucleotide sequence ID" value="NC_015703.1"/>
</dbReference>
<proteinExistence type="predicted"/>